<dbReference type="InterPro" id="IPR008551">
    <property type="entry name" value="TANGO2"/>
</dbReference>
<dbReference type="InterPro" id="IPR051345">
    <property type="entry name" value="Importin_beta-like_NTR"/>
</dbReference>
<dbReference type="InterPro" id="IPR016024">
    <property type="entry name" value="ARM-type_fold"/>
</dbReference>
<comment type="caution">
    <text evidence="7">The sequence shown here is derived from an EMBL/GenBank/DDBJ whole genome shotgun (WGS) entry which is preliminary data.</text>
</comment>
<evidence type="ECO:0000256" key="2">
    <source>
        <dbReference type="ARBA" id="ARBA00007991"/>
    </source>
</evidence>
<keyword evidence="3" id="KW-0813">Transport</keyword>
<dbReference type="InterPro" id="IPR040520">
    <property type="entry name" value="Importin_rep_3"/>
</dbReference>
<evidence type="ECO:0000256" key="4">
    <source>
        <dbReference type="ARBA" id="ARBA00022737"/>
    </source>
</evidence>
<dbReference type="Proteomes" id="UP000681967">
    <property type="component" value="Unassembled WGS sequence"/>
</dbReference>
<dbReference type="GO" id="GO:0005634">
    <property type="term" value="C:nucleus"/>
    <property type="evidence" value="ECO:0007669"/>
    <property type="project" value="UniProtKB-SubCell"/>
</dbReference>
<accession>A0A8S2LEJ9</accession>
<comment type="subcellular location">
    <subcellularLocation>
        <location evidence="1">Nucleus</location>
    </subcellularLocation>
</comment>
<dbReference type="Pfam" id="PF05742">
    <property type="entry name" value="TANGO2"/>
    <property type="match status" value="1"/>
</dbReference>
<keyword evidence="4" id="KW-0677">Repeat</keyword>
<proteinExistence type="inferred from homology"/>
<dbReference type="PANTHER" id="PTHR12363:SF33">
    <property type="entry name" value="IMPORTIN-13"/>
    <property type="match status" value="1"/>
</dbReference>
<dbReference type="SUPFAM" id="SSF48371">
    <property type="entry name" value="ARM repeat"/>
    <property type="match status" value="1"/>
</dbReference>
<dbReference type="Pfam" id="PF18806">
    <property type="entry name" value="Importin_rep_3"/>
    <property type="match status" value="1"/>
</dbReference>
<organism evidence="7 8">
    <name type="scientific">Rotaria magnacalcarata</name>
    <dbReference type="NCBI Taxonomy" id="392030"/>
    <lineage>
        <taxon>Eukaryota</taxon>
        <taxon>Metazoa</taxon>
        <taxon>Spiralia</taxon>
        <taxon>Gnathifera</taxon>
        <taxon>Rotifera</taxon>
        <taxon>Eurotatoria</taxon>
        <taxon>Bdelloidea</taxon>
        <taxon>Philodinida</taxon>
        <taxon>Philodinidae</taxon>
        <taxon>Rotaria</taxon>
    </lineage>
</organism>
<dbReference type="Pfam" id="PF08389">
    <property type="entry name" value="Xpo1"/>
    <property type="match status" value="1"/>
</dbReference>
<evidence type="ECO:0000256" key="3">
    <source>
        <dbReference type="ARBA" id="ARBA00022448"/>
    </source>
</evidence>
<dbReference type="GO" id="GO:0006606">
    <property type="term" value="P:protein import into nucleus"/>
    <property type="evidence" value="ECO:0007669"/>
    <property type="project" value="TreeGrafter"/>
</dbReference>
<sequence length="929" mass="105384">MASQTTFNTSTNIMNGNDPKNVSVANYSVEEIERIINDFYSPTSQLTVPQRQQLNSILECLQYSPLAWDFSWTLLNTNKSPSVQFFGAVALCNKISKHLSELDDNEIQLLFQQLIQRLVFYMSINSKQISIKLVVALGHLILNMMPDKWKNGITAIITLFSQSQNEFLKEHPEKGHLIVLNILTILPEEFSRIVVSKAQRASIRGELENQFPVVLNYIQFIISAYNQPDILAKMFSCLSKWLEFGIAIIRVESLFDYLFNSLNNENIFDDASNCIIVLFTSPDVMRYPAIFSRLLPYVLQLESILDQSLMIGDKEKSECITKLITQFGENLAQLIIQMAIAPNQQSQTLSHRFCCLIMETLQNCVHLCINALSNSELIQSASIALKELTMENRMHMSKYLNDIFPIIKNVLENGHVQPNDRIRCVAIIGYILSAYPAKIVIDHLNILLAPEVNKLLGYLSETNGDQNAILRKQNICTTLSFISVLITAIGYCGDQSDGDENEQQQKATENPSEIPEVLCCVLRDLTPILHLVLKQYADDSEVTEKLCEILSRTVTTLRESINPILNTLLELLQNIGPNILHAQFLNFVRNTLLLFSQDTDKQMFNLFLAVLQRFGCLFNGDIQWLKNHVDIVEDFANFLIQIIKKLPAVVHHCPNEAFVLLFQFVKTGLQLHEQATLRSITMFTSNYIEYTKSNQRAADLLKQNGLEIVQILLKCIGGASPRHLVDTLSLPLLTLTKFYIDSTVNWVQQCLNDPNFPTPSPKRHHREALIKALSSERTSRANFKDHVNTFSSACRGIEYSGTSSNDNIDIGYNLILLSNRDEDFRRPAKQADIWKDTKYALGGQDQTLSREGGTWLCLNTVQSKIGVLLNLTSHLFEGKNINGQSRGFIVPNYVNNPEINLDLYMDELQKVKGNYTGFNFLGIERQLES</sequence>
<evidence type="ECO:0000313" key="8">
    <source>
        <dbReference type="Proteomes" id="UP000681967"/>
    </source>
</evidence>
<gene>
    <name evidence="7" type="ORF">BYL167_LOCUS7668</name>
</gene>
<dbReference type="Gene3D" id="1.25.10.10">
    <property type="entry name" value="Leucine-rich Repeat Variant"/>
    <property type="match status" value="2"/>
</dbReference>
<reference evidence="7" key="1">
    <citation type="submission" date="2021-02" db="EMBL/GenBank/DDBJ databases">
        <authorList>
            <person name="Nowell W R."/>
        </authorList>
    </citation>
    <scope>NUCLEOTIDE SEQUENCE</scope>
</reference>
<dbReference type="AlphaFoldDB" id="A0A8S2LEJ9"/>
<dbReference type="PANTHER" id="PTHR12363">
    <property type="entry name" value="TRANSPORTIN 3 AND IMPORTIN 13"/>
    <property type="match status" value="1"/>
</dbReference>
<evidence type="ECO:0000256" key="1">
    <source>
        <dbReference type="ARBA" id="ARBA00004123"/>
    </source>
</evidence>
<keyword evidence="5" id="KW-0539">Nucleus</keyword>
<evidence type="ECO:0000313" key="7">
    <source>
        <dbReference type="EMBL" id="CAF3885346.1"/>
    </source>
</evidence>
<comment type="similarity">
    <text evidence="2">Belongs to the importin beta family.</text>
</comment>
<feature type="domain" description="Exportin-1/Importin-beta-like" evidence="6">
    <location>
        <begin position="128"/>
        <end position="275"/>
    </location>
</feature>
<protein>
    <recommendedName>
        <fullName evidence="6">Exportin-1/Importin-beta-like domain-containing protein</fullName>
    </recommendedName>
</protein>
<evidence type="ECO:0000256" key="5">
    <source>
        <dbReference type="ARBA" id="ARBA00023242"/>
    </source>
</evidence>
<dbReference type="GO" id="GO:0005737">
    <property type="term" value="C:cytoplasm"/>
    <property type="evidence" value="ECO:0007669"/>
    <property type="project" value="TreeGrafter"/>
</dbReference>
<feature type="non-terminal residue" evidence="7">
    <location>
        <position position="1"/>
    </location>
</feature>
<dbReference type="InterPro" id="IPR013598">
    <property type="entry name" value="Exportin-1/Importin-b-like"/>
</dbReference>
<dbReference type="EMBL" id="CAJOBH010002011">
    <property type="protein sequence ID" value="CAF3885346.1"/>
    <property type="molecule type" value="Genomic_DNA"/>
</dbReference>
<evidence type="ECO:0000259" key="6">
    <source>
        <dbReference type="Pfam" id="PF08389"/>
    </source>
</evidence>
<name>A0A8S2LEJ9_9BILA</name>
<dbReference type="InterPro" id="IPR011989">
    <property type="entry name" value="ARM-like"/>
</dbReference>